<dbReference type="InterPro" id="IPR008978">
    <property type="entry name" value="HSP20-like_chaperone"/>
</dbReference>
<feature type="domain" description="ArsA/GET3 Anion-transporting ATPase-like" evidence="2">
    <location>
        <begin position="1"/>
        <end position="294"/>
    </location>
</feature>
<comment type="similarity">
    <text evidence="1">Belongs to the arsA ATPase family.</text>
</comment>
<dbReference type="CDD" id="cd02035">
    <property type="entry name" value="ArsA"/>
    <property type="match status" value="1"/>
</dbReference>
<feature type="domain" description="ArsA HSP20-like" evidence="3">
    <location>
        <begin position="317"/>
        <end position="377"/>
    </location>
</feature>
<dbReference type="InterPro" id="IPR016300">
    <property type="entry name" value="ATPase_ArsA/GET3"/>
</dbReference>
<dbReference type="PANTHER" id="PTHR10803:SF3">
    <property type="entry name" value="ATPASE GET3"/>
    <property type="match status" value="1"/>
</dbReference>
<organism evidence="4 5">
    <name type="scientific">Haloechinothrix salitolerans</name>
    <dbReference type="NCBI Taxonomy" id="926830"/>
    <lineage>
        <taxon>Bacteria</taxon>
        <taxon>Bacillati</taxon>
        <taxon>Actinomycetota</taxon>
        <taxon>Actinomycetes</taxon>
        <taxon>Pseudonocardiales</taxon>
        <taxon>Pseudonocardiaceae</taxon>
        <taxon>Haloechinothrix</taxon>
    </lineage>
</organism>
<dbReference type="NCBIfam" id="TIGR00345">
    <property type="entry name" value="GET3_arsA_TRC40"/>
    <property type="match status" value="1"/>
</dbReference>
<dbReference type="Pfam" id="PF17886">
    <property type="entry name" value="ArsA_HSP20"/>
    <property type="match status" value="1"/>
</dbReference>
<gene>
    <name evidence="4" type="ORF">ACFQGD_20625</name>
</gene>
<evidence type="ECO:0000313" key="5">
    <source>
        <dbReference type="Proteomes" id="UP001596337"/>
    </source>
</evidence>
<evidence type="ECO:0000256" key="1">
    <source>
        <dbReference type="ARBA" id="ARBA00011040"/>
    </source>
</evidence>
<dbReference type="Gene3D" id="3.40.50.300">
    <property type="entry name" value="P-loop containing nucleotide triphosphate hydrolases"/>
    <property type="match status" value="1"/>
</dbReference>
<dbReference type="Proteomes" id="UP001596337">
    <property type="component" value="Unassembled WGS sequence"/>
</dbReference>
<evidence type="ECO:0000259" key="2">
    <source>
        <dbReference type="Pfam" id="PF02374"/>
    </source>
</evidence>
<proteinExistence type="inferred from homology"/>
<dbReference type="PANTHER" id="PTHR10803">
    <property type="entry name" value="ARSENICAL PUMP-DRIVING ATPASE ARSENITE-TRANSLOCATING ATPASE"/>
    <property type="match status" value="1"/>
</dbReference>
<dbReference type="Pfam" id="PF02374">
    <property type="entry name" value="ArsA_ATPase"/>
    <property type="match status" value="1"/>
</dbReference>
<protein>
    <submittedName>
        <fullName evidence="4">ArsA family ATPase</fullName>
    </submittedName>
</protein>
<dbReference type="InterPro" id="IPR027417">
    <property type="entry name" value="P-loop_NTPase"/>
</dbReference>
<reference evidence="5" key="1">
    <citation type="journal article" date="2019" name="Int. J. Syst. Evol. Microbiol.">
        <title>The Global Catalogue of Microorganisms (GCM) 10K type strain sequencing project: providing services to taxonomists for standard genome sequencing and annotation.</title>
        <authorList>
            <consortium name="The Broad Institute Genomics Platform"/>
            <consortium name="The Broad Institute Genome Sequencing Center for Infectious Disease"/>
            <person name="Wu L."/>
            <person name="Ma J."/>
        </authorList>
    </citation>
    <scope>NUCLEOTIDE SEQUENCE [LARGE SCALE GENOMIC DNA]</scope>
    <source>
        <strain evidence="5">KCTC 32255</strain>
    </source>
</reference>
<evidence type="ECO:0000259" key="3">
    <source>
        <dbReference type="Pfam" id="PF17886"/>
    </source>
</evidence>
<dbReference type="SUPFAM" id="SSF52540">
    <property type="entry name" value="P-loop containing nucleoside triphosphate hydrolases"/>
    <property type="match status" value="1"/>
</dbReference>
<dbReference type="RefSeq" id="WP_345397210.1">
    <property type="nucleotide sequence ID" value="NZ_BAABLA010000027.1"/>
</dbReference>
<keyword evidence="5" id="KW-1185">Reference proteome</keyword>
<comment type="caution">
    <text evidence="4">The sequence shown here is derived from an EMBL/GenBank/DDBJ whole genome shotgun (WGS) entry which is preliminary data.</text>
</comment>
<dbReference type="InterPro" id="IPR040612">
    <property type="entry name" value="ArsA_HSP20-like"/>
</dbReference>
<evidence type="ECO:0000313" key="4">
    <source>
        <dbReference type="EMBL" id="MFC6869546.1"/>
    </source>
</evidence>
<dbReference type="EMBL" id="JBHSXX010000001">
    <property type="protein sequence ID" value="MFC6869546.1"/>
    <property type="molecule type" value="Genomic_DNA"/>
</dbReference>
<accession>A0ABW2C2K2</accession>
<dbReference type="InterPro" id="IPR025723">
    <property type="entry name" value="ArsA/GET3_ATPase-like"/>
</dbReference>
<dbReference type="Gene3D" id="2.60.40.790">
    <property type="match status" value="1"/>
</dbReference>
<name>A0ABW2C2K2_9PSEU</name>
<sequence length="386" mass="40903">MRLVLFTGKGGVGKTTLAAATGATLATQGKRTLVVSTDPAHSLADAYGMRLGPEPTEVDRRLDAVQIDSRSLADSAWQRLRGQLGHALSGIGVDALDAAELTVLPGVDDLLALGEVRRLTATKHWHAVVVDCGPTAETLRLFALPEAVAGYLRRVYGWQPVSSRARALSGAAASVMELGNHLESLRAMLTDREVTTVRLVLTPERMVVAETRRTLTALALRGIRVDGIVANRLMPAAGLWRGGAASWLRERRAQQEAVLAEAGAAGLSGVRLVEHRAAEPVGLDALAEIAKELYGGGDPLAGEADDVAPMLRITESDEGYRLRISLPLAPDADVDLARIDDDLAITIDGFRRLVALPRLLRPCEVIGAETDADGLVVLLTDPGGQA</sequence>